<feature type="region of interest" description="Disordered" evidence="1">
    <location>
        <begin position="130"/>
        <end position="160"/>
    </location>
</feature>
<dbReference type="Proteomes" id="UP000316621">
    <property type="component" value="Chromosome 2"/>
</dbReference>
<evidence type="ECO:0000256" key="1">
    <source>
        <dbReference type="SAM" id="MobiDB-lite"/>
    </source>
</evidence>
<evidence type="ECO:0000313" key="2">
    <source>
        <dbReference type="EMBL" id="RZC48953.1"/>
    </source>
</evidence>
<feature type="compositionally biased region" description="Basic and acidic residues" evidence="1">
    <location>
        <begin position="88"/>
        <end position="114"/>
    </location>
</feature>
<feature type="compositionally biased region" description="Basic and acidic residues" evidence="1">
    <location>
        <begin position="37"/>
        <end position="47"/>
    </location>
</feature>
<feature type="compositionally biased region" description="Polar residues" evidence="1">
    <location>
        <begin position="233"/>
        <end position="262"/>
    </location>
</feature>
<feature type="compositionally biased region" description="Polar residues" evidence="1">
    <location>
        <begin position="315"/>
        <end position="329"/>
    </location>
</feature>
<accession>A0A4Y7IJA5</accession>
<feature type="compositionally biased region" description="Basic and acidic residues" evidence="1">
    <location>
        <begin position="1"/>
        <end position="29"/>
    </location>
</feature>
<feature type="compositionally biased region" description="Basic and acidic residues" evidence="1">
    <location>
        <begin position="295"/>
        <end position="314"/>
    </location>
</feature>
<protein>
    <submittedName>
        <fullName evidence="2">Uncharacterized protein</fullName>
    </submittedName>
</protein>
<proteinExistence type="predicted"/>
<feature type="region of interest" description="Disordered" evidence="1">
    <location>
        <begin position="232"/>
        <end position="329"/>
    </location>
</feature>
<name>A0A4Y7IJA5_PAPSO</name>
<dbReference type="Gramene" id="RZC48953">
    <property type="protein sequence ID" value="RZC48953"/>
    <property type="gene ID" value="C5167_017378"/>
</dbReference>
<evidence type="ECO:0000313" key="3">
    <source>
        <dbReference type="Proteomes" id="UP000316621"/>
    </source>
</evidence>
<feature type="compositionally biased region" description="Polar residues" evidence="1">
    <location>
        <begin position="66"/>
        <end position="82"/>
    </location>
</feature>
<feature type="region of interest" description="Disordered" evidence="1">
    <location>
        <begin position="1"/>
        <end position="50"/>
    </location>
</feature>
<feature type="compositionally biased region" description="Basic and acidic residues" evidence="1">
    <location>
        <begin position="266"/>
        <end position="283"/>
    </location>
</feature>
<reference evidence="2 3" key="1">
    <citation type="journal article" date="2018" name="Science">
        <title>The opium poppy genome and morphinan production.</title>
        <authorList>
            <person name="Guo L."/>
            <person name="Winzer T."/>
            <person name="Yang X."/>
            <person name="Li Y."/>
            <person name="Ning Z."/>
            <person name="He Z."/>
            <person name="Teodor R."/>
            <person name="Lu Y."/>
            <person name="Bowser T.A."/>
            <person name="Graham I.A."/>
            <person name="Ye K."/>
        </authorList>
    </citation>
    <scope>NUCLEOTIDE SEQUENCE [LARGE SCALE GENOMIC DNA]</scope>
    <source>
        <strain evidence="3">cv. HN1</strain>
        <tissue evidence="2">Leaves</tissue>
    </source>
</reference>
<keyword evidence="3" id="KW-1185">Reference proteome</keyword>
<dbReference type="STRING" id="3469.A0A4Y7IJA5"/>
<feature type="region of interest" description="Disordered" evidence="1">
    <location>
        <begin position="66"/>
        <end position="114"/>
    </location>
</feature>
<organism evidence="2 3">
    <name type="scientific">Papaver somniferum</name>
    <name type="common">Opium poppy</name>
    <dbReference type="NCBI Taxonomy" id="3469"/>
    <lineage>
        <taxon>Eukaryota</taxon>
        <taxon>Viridiplantae</taxon>
        <taxon>Streptophyta</taxon>
        <taxon>Embryophyta</taxon>
        <taxon>Tracheophyta</taxon>
        <taxon>Spermatophyta</taxon>
        <taxon>Magnoliopsida</taxon>
        <taxon>Ranunculales</taxon>
        <taxon>Papaveraceae</taxon>
        <taxon>Papaveroideae</taxon>
        <taxon>Papaver</taxon>
    </lineage>
</organism>
<sequence length="329" mass="35537">MGNEQSGHHKDGAEKLKKHDKNKEVKPEETSGVSDVVKPELDTKEPDATAAEASVGLASVLQVPTDTSSEISTAETVASNHQVPVEMPVEKEIPVDTKTGTHEHKAEQPKPAELTKAETFFYECKQEEPAATTNDVIPESSPAVEKPIPKTEPSVAVEKPIAKTEPSIAVDKPIAKTEPSVAIEKPVAKAETNIVVEKPIAKTEPSVVADKPIAKTEDTSKDLEKPVLLDLEGNTSQRIGESSRTVDSTIGQSGRTPLLNQEETVEPQKKLTEKQVNELERVSTDTVNAPLLAVMKDDVPESPRKEIVGKENLKRNNSIPSQSVQPVTI</sequence>
<dbReference type="EMBL" id="CM010716">
    <property type="protein sequence ID" value="RZC48953.1"/>
    <property type="molecule type" value="Genomic_DNA"/>
</dbReference>
<gene>
    <name evidence="2" type="ORF">C5167_017378</name>
</gene>
<dbReference type="AlphaFoldDB" id="A0A4Y7IJA5"/>